<comment type="caution">
    <text evidence="3">The sequence shown here is derived from an EMBL/GenBank/DDBJ whole genome shotgun (WGS) entry which is preliminary data.</text>
</comment>
<dbReference type="Pfam" id="PF00106">
    <property type="entry name" value="adh_short"/>
    <property type="match status" value="1"/>
</dbReference>
<dbReference type="PANTHER" id="PTHR43669:SF3">
    <property type="entry name" value="ALCOHOL DEHYDROGENASE, PUTATIVE (AFU_ORTHOLOGUE AFUA_3G03445)-RELATED"/>
    <property type="match status" value="1"/>
</dbReference>
<dbReference type="Gene3D" id="3.40.50.720">
    <property type="entry name" value="NAD(P)-binding Rossmann-like Domain"/>
    <property type="match status" value="1"/>
</dbReference>
<dbReference type="EMBL" id="JAUSZT010000002">
    <property type="protein sequence ID" value="MDQ0996154.1"/>
    <property type="molecule type" value="Genomic_DNA"/>
</dbReference>
<organism evidence="3 4">
    <name type="scientific">Phyllobacterium ifriqiyense</name>
    <dbReference type="NCBI Taxonomy" id="314238"/>
    <lineage>
        <taxon>Bacteria</taxon>
        <taxon>Pseudomonadati</taxon>
        <taxon>Pseudomonadota</taxon>
        <taxon>Alphaproteobacteria</taxon>
        <taxon>Hyphomicrobiales</taxon>
        <taxon>Phyllobacteriaceae</taxon>
        <taxon>Phyllobacterium</taxon>
    </lineage>
</organism>
<comment type="similarity">
    <text evidence="1">Belongs to the short-chain dehydrogenases/reductases (SDR) family.</text>
</comment>
<evidence type="ECO:0000256" key="1">
    <source>
        <dbReference type="ARBA" id="ARBA00006484"/>
    </source>
</evidence>
<dbReference type="PANTHER" id="PTHR43669">
    <property type="entry name" value="5-KETO-D-GLUCONATE 5-REDUCTASE"/>
    <property type="match status" value="1"/>
</dbReference>
<dbReference type="InterPro" id="IPR036291">
    <property type="entry name" value="NAD(P)-bd_dom_sf"/>
</dbReference>
<evidence type="ECO:0000313" key="4">
    <source>
        <dbReference type="Proteomes" id="UP001237780"/>
    </source>
</evidence>
<reference evidence="3 4" key="1">
    <citation type="submission" date="2023-07" db="EMBL/GenBank/DDBJ databases">
        <title>Comparative genomics of wheat-associated soil bacteria to identify genetic determinants of phenazine resistance.</title>
        <authorList>
            <person name="Mouncey N."/>
        </authorList>
    </citation>
    <scope>NUCLEOTIDE SEQUENCE [LARGE SCALE GENOMIC DNA]</scope>
    <source>
        <strain evidence="3 4">W4I11</strain>
    </source>
</reference>
<keyword evidence="2" id="KW-0560">Oxidoreductase</keyword>
<evidence type="ECO:0000256" key="2">
    <source>
        <dbReference type="ARBA" id="ARBA00023002"/>
    </source>
</evidence>
<dbReference type="Proteomes" id="UP001237780">
    <property type="component" value="Unassembled WGS sequence"/>
</dbReference>
<dbReference type="InterPro" id="IPR002347">
    <property type="entry name" value="SDR_fam"/>
</dbReference>
<gene>
    <name evidence="3" type="ORF">QFZ34_001331</name>
</gene>
<evidence type="ECO:0000313" key="3">
    <source>
        <dbReference type="EMBL" id="MDQ0996154.1"/>
    </source>
</evidence>
<name>A0ABU0S5W5_9HYPH</name>
<proteinExistence type="inferred from homology"/>
<accession>A0ABU0S5W5</accession>
<dbReference type="SUPFAM" id="SSF51735">
    <property type="entry name" value="NAD(P)-binding Rossmann-fold domains"/>
    <property type="match status" value="1"/>
</dbReference>
<protein>
    <submittedName>
        <fullName evidence="3">NAD(P)-dependent dehydrogenase (Short-subunit alcohol dehydrogenase family)</fullName>
    </submittedName>
</protein>
<keyword evidence="4" id="KW-1185">Reference proteome</keyword>
<sequence length="59" mass="6524">MDRMSNKVALVVGGAKGIGLAIAERLSAEGANVFITSRRGEDAEKGGQSHRQWRCRYYR</sequence>